<accession>A0A433JI65</accession>
<evidence type="ECO:0000313" key="2">
    <source>
        <dbReference type="Proteomes" id="UP000288012"/>
    </source>
</evidence>
<dbReference type="InterPro" id="IPR030906">
    <property type="entry name" value="Surf_polysacc"/>
</dbReference>
<dbReference type="SUPFAM" id="SSF53756">
    <property type="entry name" value="UDP-Glycosyltransferase/glycogen phosphorylase"/>
    <property type="match status" value="1"/>
</dbReference>
<dbReference type="RefSeq" id="WP_127111391.1">
    <property type="nucleotide sequence ID" value="NZ_RZGR01000024.1"/>
</dbReference>
<dbReference type="AlphaFoldDB" id="A0A433JI65"/>
<comment type="caution">
    <text evidence="1">The sequence shown here is derived from an EMBL/GenBank/DDBJ whole genome shotgun (WGS) entry which is preliminary data.</text>
</comment>
<sequence>MQLNISPRPWVKIPVEIAARELEAKLFLTHVLARKGWGVLIGQENLVRSAIATSVSGIQYDKSIAAGMKKYLMEAQSRGDYFTAHCEEGLVYLDPQTYIRRKICPANFMAADAFFFWGNQQYGDVTTALNIDYPHTITGNPRIDLLRKDMQNCYKDSSTWLKNKLGEFILINTKFGRYNPFIGREIFYQQAKGAWGIIKTPAEDEKFRASVKQQEFMYHKTLHLIDRLAKEFSSQKIVIKPHPAENWFPYVQRYANAANIHVAMHGASNQWLAAAQQVIHNSCTTGIEAFLLGKPVYSYEPYEDTSQDAELPALLSTRIKTEDELMESIVNAPPVNDREKRNKLAEEYMANLSEDMAAVRIANHFNTLIPPIKKVTFAVRHMLCLSEINTHHTENSHYWLEASYGTRQDYKMQKFPAFTTATVAGTLQRFSQVLESIEDMTVAEVEPNLFCVYSNI</sequence>
<name>A0A433JI65_9GAMM</name>
<dbReference type="NCBIfam" id="TIGR04396">
    <property type="entry name" value="surf_polysacc"/>
    <property type="match status" value="1"/>
</dbReference>
<reference evidence="1 2" key="1">
    <citation type="submission" date="2018-12" db="EMBL/GenBank/DDBJ databases">
        <title>Legionella sp,whole genome shotgun sequence.</title>
        <authorList>
            <person name="Wu H."/>
        </authorList>
    </citation>
    <scope>NUCLEOTIDE SEQUENCE [LARGE SCALE GENOMIC DNA]</scope>
    <source>
        <strain evidence="2">km714</strain>
    </source>
</reference>
<proteinExistence type="predicted"/>
<dbReference type="EMBL" id="RZGR01000024">
    <property type="protein sequence ID" value="RUQ84954.1"/>
    <property type="molecule type" value="Genomic_DNA"/>
</dbReference>
<dbReference type="Proteomes" id="UP000288012">
    <property type="component" value="Unassembled WGS sequence"/>
</dbReference>
<dbReference type="Gene3D" id="3.40.50.12580">
    <property type="match status" value="1"/>
</dbReference>
<protein>
    <submittedName>
        <fullName evidence="1">Uncharacterized protein</fullName>
    </submittedName>
</protein>
<keyword evidence="2" id="KW-1185">Reference proteome</keyword>
<evidence type="ECO:0000313" key="1">
    <source>
        <dbReference type="EMBL" id="RUQ84954.1"/>
    </source>
</evidence>
<organism evidence="1 2">
    <name type="scientific">Legionella septentrionalis</name>
    <dbReference type="NCBI Taxonomy" id="2498109"/>
    <lineage>
        <taxon>Bacteria</taxon>
        <taxon>Pseudomonadati</taxon>
        <taxon>Pseudomonadota</taxon>
        <taxon>Gammaproteobacteria</taxon>
        <taxon>Legionellales</taxon>
        <taxon>Legionellaceae</taxon>
        <taxon>Legionella</taxon>
    </lineage>
</organism>
<gene>
    <name evidence="1" type="ORF">EKM59_08225</name>
</gene>
<dbReference type="InterPro" id="IPR043148">
    <property type="entry name" value="TagF_C"/>
</dbReference>